<keyword evidence="6" id="KW-0479">Metal-binding</keyword>
<dbReference type="InterPro" id="IPR000834">
    <property type="entry name" value="Peptidase_M14"/>
</dbReference>
<dbReference type="GO" id="GO:0006518">
    <property type="term" value="P:peptide metabolic process"/>
    <property type="evidence" value="ECO:0007669"/>
    <property type="project" value="TreeGrafter"/>
</dbReference>
<protein>
    <submittedName>
        <fullName evidence="16">Peptidase_M14 domain-containing protein</fullName>
    </submittedName>
</protein>
<dbReference type="InterPro" id="IPR057246">
    <property type="entry name" value="CARBOXYPEPT_ZN_1"/>
</dbReference>
<evidence type="ECO:0000256" key="3">
    <source>
        <dbReference type="ARBA" id="ARBA00005988"/>
    </source>
</evidence>
<evidence type="ECO:0000256" key="6">
    <source>
        <dbReference type="ARBA" id="ARBA00022723"/>
    </source>
</evidence>
<accession>A0A1I7RIV3</accession>
<comment type="subcellular location">
    <subcellularLocation>
        <location evidence="2">Secreted</location>
    </subcellularLocation>
</comment>
<keyword evidence="5" id="KW-0645">Protease</keyword>
<evidence type="ECO:0000259" key="14">
    <source>
        <dbReference type="PROSITE" id="PS52035"/>
    </source>
</evidence>
<dbReference type="PANTHER" id="PTHR11532:SF93">
    <property type="entry name" value="CARBOXYPEPTIDASE E"/>
    <property type="match status" value="1"/>
</dbReference>
<comment type="cofactor">
    <cofactor evidence="1">
        <name>Zn(2+)</name>
        <dbReference type="ChEBI" id="CHEBI:29105"/>
    </cofactor>
</comment>
<proteinExistence type="inferred from homology"/>
<evidence type="ECO:0000256" key="13">
    <source>
        <dbReference type="SAM" id="SignalP"/>
    </source>
</evidence>
<dbReference type="SUPFAM" id="SSF53187">
    <property type="entry name" value="Zn-dependent exopeptidases"/>
    <property type="match status" value="1"/>
</dbReference>
<evidence type="ECO:0000256" key="4">
    <source>
        <dbReference type="ARBA" id="ARBA00022525"/>
    </source>
</evidence>
<keyword evidence="10" id="KW-0482">Metalloprotease</keyword>
<feature type="domain" description="Peptidase M14" evidence="14">
    <location>
        <begin position="38"/>
        <end position="356"/>
    </location>
</feature>
<dbReference type="GO" id="GO:0008270">
    <property type="term" value="F:zinc ion binding"/>
    <property type="evidence" value="ECO:0007669"/>
    <property type="project" value="InterPro"/>
</dbReference>
<evidence type="ECO:0000256" key="7">
    <source>
        <dbReference type="ARBA" id="ARBA00022729"/>
    </source>
</evidence>
<dbReference type="Gene3D" id="3.40.630.10">
    <property type="entry name" value="Zn peptidases"/>
    <property type="match status" value="1"/>
</dbReference>
<dbReference type="CDD" id="cd03858">
    <property type="entry name" value="M14_CP_N-E_like"/>
    <property type="match status" value="1"/>
</dbReference>
<keyword evidence="11" id="KW-0325">Glycoprotein</keyword>
<dbReference type="FunFam" id="3.40.630.10:FF:000013">
    <property type="entry name" value="carboxypeptidase N catalytic chain"/>
    <property type="match status" value="1"/>
</dbReference>
<evidence type="ECO:0000313" key="16">
    <source>
        <dbReference type="WBParaSite" id="BXY_0063500.1"/>
    </source>
</evidence>
<organism evidence="15 16">
    <name type="scientific">Bursaphelenchus xylophilus</name>
    <name type="common">Pinewood nematode worm</name>
    <name type="synonym">Aphelenchoides xylophilus</name>
    <dbReference type="NCBI Taxonomy" id="6326"/>
    <lineage>
        <taxon>Eukaryota</taxon>
        <taxon>Metazoa</taxon>
        <taxon>Ecdysozoa</taxon>
        <taxon>Nematoda</taxon>
        <taxon>Chromadorea</taxon>
        <taxon>Rhabditida</taxon>
        <taxon>Tylenchina</taxon>
        <taxon>Tylenchomorpha</taxon>
        <taxon>Aphelenchoidea</taxon>
        <taxon>Aphelenchoididae</taxon>
        <taxon>Bursaphelenchus</taxon>
    </lineage>
</organism>
<dbReference type="GO" id="GO:0005615">
    <property type="term" value="C:extracellular space"/>
    <property type="evidence" value="ECO:0007669"/>
    <property type="project" value="TreeGrafter"/>
</dbReference>
<dbReference type="PANTHER" id="PTHR11532">
    <property type="entry name" value="PROTEASE M14 CARBOXYPEPTIDASE"/>
    <property type="match status" value="1"/>
</dbReference>
<dbReference type="SMART" id="SM00631">
    <property type="entry name" value="Zn_pept"/>
    <property type="match status" value="1"/>
</dbReference>
<dbReference type="Proteomes" id="UP000095284">
    <property type="component" value="Unplaced"/>
</dbReference>
<dbReference type="InterPro" id="IPR008969">
    <property type="entry name" value="CarboxyPept-like_regulatory"/>
</dbReference>
<keyword evidence="7 13" id="KW-0732">Signal</keyword>
<keyword evidence="8" id="KW-0378">Hydrolase</keyword>
<keyword evidence="9" id="KW-0862">Zinc</keyword>
<dbReference type="Pfam" id="PF00246">
    <property type="entry name" value="Peptidase_M14"/>
    <property type="match status" value="1"/>
</dbReference>
<evidence type="ECO:0000256" key="2">
    <source>
        <dbReference type="ARBA" id="ARBA00004613"/>
    </source>
</evidence>
<evidence type="ECO:0000256" key="9">
    <source>
        <dbReference type="ARBA" id="ARBA00022833"/>
    </source>
</evidence>
<dbReference type="CDD" id="cd11308">
    <property type="entry name" value="Peptidase_M14NE-CP-C_like"/>
    <property type="match status" value="1"/>
</dbReference>
<dbReference type="InterPro" id="IPR050753">
    <property type="entry name" value="Peptidase_M14_domain"/>
</dbReference>
<dbReference type="SUPFAM" id="SSF49464">
    <property type="entry name" value="Carboxypeptidase regulatory domain-like"/>
    <property type="match status" value="1"/>
</dbReference>
<name>A0A1I7RIV3_BURXY</name>
<comment type="similarity">
    <text evidence="3 12">Belongs to the peptidase M14 family.</text>
</comment>
<feature type="chain" id="PRO_5009304265" evidence="13">
    <location>
        <begin position="20"/>
        <end position="510"/>
    </location>
</feature>
<reference evidence="16" key="1">
    <citation type="submission" date="2016-11" db="UniProtKB">
        <authorList>
            <consortium name="WormBaseParasite"/>
        </authorList>
    </citation>
    <scope>IDENTIFICATION</scope>
</reference>
<feature type="active site" description="Proton donor/acceptor" evidence="12">
    <location>
        <position position="326"/>
    </location>
</feature>
<evidence type="ECO:0000256" key="1">
    <source>
        <dbReference type="ARBA" id="ARBA00001947"/>
    </source>
</evidence>
<evidence type="ECO:0000256" key="8">
    <source>
        <dbReference type="ARBA" id="ARBA00022801"/>
    </source>
</evidence>
<evidence type="ECO:0000256" key="10">
    <source>
        <dbReference type="ARBA" id="ARBA00023049"/>
    </source>
</evidence>
<evidence type="ECO:0000256" key="11">
    <source>
        <dbReference type="ARBA" id="ARBA00023180"/>
    </source>
</evidence>
<sequence length="510" mass="57162">MSFCRTIFVVAVALGVAEAGLFGFGSRESVDASAEWRHYHDQDAMEAKLMEVAKKCSNVSRLYSIGKSVEGRDLVVIEFSTSPGIHEAGKPEMKYVGNMHGNEAVGRELLIRLADYLCNEFHSGNKDVVKLINTTNIHILPTMNPDGFELALHTKPEDRGWLVGRANANGRDLNRGFPDLDKLFFFLDEQKAGRYDHLLDIFKDEKNYEPEVRAVGQWTLSLPFVLSANLHEGDLVANYPFDASVMEGMSDYSKSPDDVTFRHLAQTYASNHAHMAKNDHAPCDGTPSDNFARQGGITNGAKWYSVSGGMQDFNYLATNAFEITLELSCQKMPPAEELPNFWTDNKKALLEFMWMTHMGVKGVVVDQITGKPIPNAVIWIRNLTSTKNEAPIKHPVTTALSGDFFRPIIDGQYQLAVEAEGYQPEMRAVNVTNKAHGEAQIVNFQLKPLQPALEMENAMENLPELPYVPTELLQEQQQEEQQQALSEEEAIELMRLIQSARAQNQPPTYY</sequence>
<dbReference type="PROSITE" id="PS00132">
    <property type="entry name" value="CARBOXYPEPT_ZN_1"/>
    <property type="match status" value="1"/>
</dbReference>
<evidence type="ECO:0000313" key="15">
    <source>
        <dbReference type="Proteomes" id="UP000095284"/>
    </source>
</evidence>
<dbReference type="Pfam" id="PF13620">
    <property type="entry name" value="CarboxypepD_reg"/>
    <property type="match status" value="1"/>
</dbReference>
<dbReference type="PROSITE" id="PS52035">
    <property type="entry name" value="PEPTIDASE_M14"/>
    <property type="match status" value="1"/>
</dbReference>
<dbReference type="Gene3D" id="2.60.40.1120">
    <property type="entry name" value="Carboxypeptidase-like, regulatory domain"/>
    <property type="match status" value="1"/>
</dbReference>
<dbReference type="WBParaSite" id="BXY_0063500.1">
    <property type="protein sequence ID" value="BXY_0063500.1"/>
    <property type="gene ID" value="BXY_0063500"/>
</dbReference>
<keyword evidence="4" id="KW-0964">Secreted</keyword>
<dbReference type="GO" id="GO:0004181">
    <property type="term" value="F:metallocarboxypeptidase activity"/>
    <property type="evidence" value="ECO:0007669"/>
    <property type="project" value="InterPro"/>
</dbReference>
<dbReference type="FunFam" id="2.60.40.1120:FF:000019">
    <property type="entry name" value="Carboxypeptidase D"/>
    <property type="match status" value="1"/>
</dbReference>
<dbReference type="eggNOG" id="KOG2649">
    <property type="taxonomic scope" value="Eukaryota"/>
</dbReference>
<dbReference type="PRINTS" id="PR00765">
    <property type="entry name" value="CRBOXYPTASEA"/>
</dbReference>
<evidence type="ECO:0000256" key="12">
    <source>
        <dbReference type="PROSITE-ProRule" id="PRU01379"/>
    </source>
</evidence>
<feature type="signal peptide" evidence="13">
    <location>
        <begin position="1"/>
        <end position="19"/>
    </location>
</feature>
<dbReference type="AlphaFoldDB" id="A0A1I7RIV3"/>
<dbReference type="GO" id="GO:0016485">
    <property type="term" value="P:protein processing"/>
    <property type="evidence" value="ECO:0007669"/>
    <property type="project" value="TreeGrafter"/>
</dbReference>
<evidence type="ECO:0000256" key="5">
    <source>
        <dbReference type="ARBA" id="ARBA00022670"/>
    </source>
</evidence>